<dbReference type="AlphaFoldDB" id="A0A9J7ATJ6"/>
<evidence type="ECO:0000313" key="2">
    <source>
        <dbReference type="Proteomes" id="UP001060336"/>
    </source>
</evidence>
<proteinExistence type="predicted"/>
<dbReference type="RefSeq" id="WP_257768663.1">
    <property type="nucleotide sequence ID" value="NZ_CP102480.1"/>
</dbReference>
<sequence length="274" mass="30667">MIHTGPAPRTKTEEFYPGFRFRERPVTRDRDYQDSRLRACGVDPSLYGDQAAAALFGQDCFKAMREAGHQVDGLVQTEQRFKQIEPVAVGEPLTQRGWIEAYDEVERGHRLHRTFEFVRRDGLVALVADVIGLVPDKEKWKAAAAKAGQKVPSDPRAGFELISEKTMTPEDVTLFSSDVGNLIHFKPDFAANLGYRAPLAQGLQTMVWMMGRLTEDGPPVSFEVSASFRRPVFWDDEASLWQHRGENGFINCMRALNASGKLTAELTVASISYA</sequence>
<protein>
    <submittedName>
        <fullName evidence="1">MaoC family dehydratase</fullName>
    </submittedName>
</protein>
<organism evidence="1 2">
    <name type="scientific">Nisaea acidiphila</name>
    <dbReference type="NCBI Taxonomy" id="1862145"/>
    <lineage>
        <taxon>Bacteria</taxon>
        <taxon>Pseudomonadati</taxon>
        <taxon>Pseudomonadota</taxon>
        <taxon>Alphaproteobacteria</taxon>
        <taxon>Rhodospirillales</taxon>
        <taxon>Thalassobaculaceae</taxon>
        <taxon>Nisaea</taxon>
    </lineage>
</organism>
<dbReference type="CDD" id="cd03441">
    <property type="entry name" value="R_hydratase_like"/>
    <property type="match status" value="1"/>
</dbReference>
<gene>
    <name evidence="1" type="ORF">NUH88_20705</name>
</gene>
<dbReference type="KEGG" id="naci:NUH88_20705"/>
<dbReference type="EMBL" id="CP102480">
    <property type="protein sequence ID" value="UUX49801.1"/>
    <property type="molecule type" value="Genomic_DNA"/>
</dbReference>
<dbReference type="Gene3D" id="3.10.129.10">
    <property type="entry name" value="Hotdog Thioesterase"/>
    <property type="match status" value="1"/>
</dbReference>
<keyword evidence="2" id="KW-1185">Reference proteome</keyword>
<reference evidence="1" key="1">
    <citation type="submission" date="2022-08" db="EMBL/GenBank/DDBJ databases">
        <title>Nisaea acidiphila sp. nov., isolated from a marine algal debris and emended description of the genus Nisaea Urios et al. 2008.</title>
        <authorList>
            <person name="Kwon K."/>
        </authorList>
    </citation>
    <scope>NUCLEOTIDE SEQUENCE</scope>
    <source>
        <strain evidence="1">MEBiC11861</strain>
    </source>
</reference>
<evidence type="ECO:0000313" key="1">
    <source>
        <dbReference type="EMBL" id="UUX49801.1"/>
    </source>
</evidence>
<dbReference type="InterPro" id="IPR029069">
    <property type="entry name" value="HotDog_dom_sf"/>
</dbReference>
<name>A0A9J7ATJ6_9PROT</name>
<accession>A0A9J7ATJ6</accession>
<dbReference type="SUPFAM" id="SSF54637">
    <property type="entry name" value="Thioesterase/thiol ester dehydrase-isomerase"/>
    <property type="match status" value="2"/>
</dbReference>
<dbReference type="Proteomes" id="UP001060336">
    <property type="component" value="Chromosome"/>
</dbReference>